<evidence type="ECO:0000256" key="4">
    <source>
        <dbReference type="ARBA" id="ARBA00022827"/>
    </source>
</evidence>
<dbReference type="GO" id="GO:0016491">
    <property type="term" value="F:oxidoreductase activity"/>
    <property type="evidence" value="ECO:0007669"/>
    <property type="project" value="UniProtKB-KW"/>
</dbReference>
<dbReference type="InterPro" id="IPR036318">
    <property type="entry name" value="FAD-bd_PCMH-like_sf"/>
</dbReference>
<keyword evidence="3" id="KW-0285">Flavoprotein</keyword>
<name>A0A1Y1Y2M9_9FUNG</name>
<keyword evidence="6" id="KW-0732">Signal</keyword>
<dbReference type="SUPFAM" id="SSF56176">
    <property type="entry name" value="FAD-binding/transporter-associated domain-like"/>
    <property type="match status" value="1"/>
</dbReference>
<dbReference type="PANTHER" id="PTHR42973:SF39">
    <property type="entry name" value="FAD-BINDING PCMH-TYPE DOMAIN-CONTAINING PROTEIN"/>
    <property type="match status" value="1"/>
</dbReference>
<dbReference type="Gene3D" id="3.30.43.10">
    <property type="entry name" value="Uridine Diphospho-n-acetylenolpyruvylglucosamine Reductase, domain 2"/>
    <property type="match status" value="1"/>
</dbReference>
<keyword evidence="5" id="KW-0560">Oxidoreductase</keyword>
<dbReference type="EMBL" id="MCFE01000286">
    <property type="protein sequence ID" value="ORX92267.1"/>
    <property type="molecule type" value="Genomic_DNA"/>
</dbReference>
<feature type="chain" id="PRO_5011004160" evidence="6">
    <location>
        <begin position="19"/>
        <end position="482"/>
    </location>
</feature>
<protein>
    <submittedName>
        <fullName evidence="8">FAD-binding domain-containing protein</fullName>
    </submittedName>
</protein>
<keyword evidence="9" id="KW-1185">Reference proteome</keyword>
<feature type="signal peptide" evidence="6">
    <location>
        <begin position="1"/>
        <end position="18"/>
    </location>
</feature>
<proteinExistence type="inferred from homology"/>
<dbReference type="InterPro" id="IPR006093">
    <property type="entry name" value="Oxy_OxRdtase_FAD_BS"/>
</dbReference>
<evidence type="ECO:0000256" key="1">
    <source>
        <dbReference type="ARBA" id="ARBA00001974"/>
    </source>
</evidence>
<dbReference type="PROSITE" id="PS00862">
    <property type="entry name" value="OX2_COVAL_FAD"/>
    <property type="match status" value="1"/>
</dbReference>
<dbReference type="PROSITE" id="PS51387">
    <property type="entry name" value="FAD_PCMH"/>
    <property type="match status" value="1"/>
</dbReference>
<dbReference type="InterPro" id="IPR016169">
    <property type="entry name" value="FAD-bd_PCMH_sub2"/>
</dbReference>
<dbReference type="PANTHER" id="PTHR42973">
    <property type="entry name" value="BINDING OXIDOREDUCTASE, PUTATIVE (AFU_ORTHOLOGUE AFUA_1G17690)-RELATED"/>
    <property type="match status" value="1"/>
</dbReference>
<comment type="similarity">
    <text evidence="2">Belongs to the oxygen-dependent FAD-linked oxidoreductase family.</text>
</comment>
<sequence>MKAASALLLFLSTSGSLATSLLSADIARCLHKIHHKVFLPGHTGYDQARFNWNDRLSEVSPAVIVRPTSTHDVALAVRCASKTNLKVVARSGGHDYEGYGLGGEDGKMVVDLVNMHETKFDDNNRTVSVEAGQLVGRLLHFLWKERNVGLPHGSEPEIGVGGHTLGGGYGLYSRLHGLMLDRVESMEVVTATGDVVVASKKKNKDLFWALLGAGHSSYGIVTKFQFRYFHAPNKFPVFSLTYPTSAGNFSDVLIGVQEWFASNPPREVTGIFHILPGGAIRVSGTILTGNPTKQKQLFQEIIEKLPKTSLITNQKMTLPESFLYFATNGPHMAVDDLAKTQRRSVKSYFKAKSGYLVKPVTKEVADKVYDIMKSVDNQAFIMFDMQGGQVGRHSTHATSFVHRNTISSIQIGVFNATRLPWLHEIYNTLHPDFPQGYQNYVDNDEKDWKKIYYGDNFDRLVHIKNKYDPKNVFQFARSIPLH</sequence>
<dbReference type="Pfam" id="PF08031">
    <property type="entry name" value="BBE"/>
    <property type="match status" value="1"/>
</dbReference>
<evidence type="ECO:0000256" key="3">
    <source>
        <dbReference type="ARBA" id="ARBA00022630"/>
    </source>
</evidence>
<organism evidence="8 9">
    <name type="scientific">Basidiobolus meristosporus CBS 931.73</name>
    <dbReference type="NCBI Taxonomy" id="1314790"/>
    <lineage>
        <taxon>Eukaryota</taxon>
        <taxon>Fungi</taxon>
        <taxon>Fungi incertae sedis</taxon>
        <taxon>Zoopagomycota</taxon>
        <taxon>Entomophthoromycotina</taxon>
        <taxon>Basidiobolomycetes</taxon>
        <taxon>Basidiobolales</taxon>
        <taxon>Basidiobolaceae</taxon>
        <taxon>Basidiobolus</taxon>
    </lineage>
</organism>
<evidence type="ECO:0000313" key="9">
    <source>
        <dbReference type="Proteomes" id="UP000193498"/>
    </source>
</evidence>
<keyword evidence="4" id="KW-0274">FAD</keyword>
<dbReference type="InterPro" id="IPR050416">
    <property type="entry name" value="FAD-linked_Oxidoreductase"/>
</dbReference>
<dbReference type="InterPro" id="IPR006094">
    <property type="entry name" value="Oxid_FAD_bind_N"/>
</dbReference>
<gene>
    <name evidence="8" type="ORF">K493DRAFT_303476</name>
</gene>
<dbReference type="InterPro" id="IPR016167">
    <property type="entry name" value="FAD-bd_PCMH_sub1"/>
</dbReference>
<dbReference type="OrthoDB" id="415825at2759"/>
<accession>A0A1Y1Y2M9</accession>
<evidence type="ECO:0000259" key="7">
    <source>
        <dbReference type="PROSITE" id="PS51387"/>
    </source>
</evidence>
<dbReference type="GO" id="GO:0071949">
    <property type="term" value="F:FAD binding"/>
    <property type="evidence" value="ECO:0007669"/>
    <property type="project" value="InterPro"/>
</dbReference>
<feature type="domain" description="FAD-binding PCMH-type" evidence="7">
    <location>
        <begin position="57"/>
        <end position="231"/>
    </location>
</feature>
<dbReference type="STRING" id="1314790.A0A1Y1Y2M9"/>
<dbReference type="Pfam" id="PF01565">
    <property type="entry name" value="FAD_binding_4"/>
    <property type="match status" value="1"/>
</dbReference>
<dbReference type="InParanoid" id="A0A1Y1Y2M9"/>
<dbReference type="Gene3D" id="3.40.462.20">
    <property type="match status" value="1"/>
</dbReference>
<comment type="caution">
    <text evidence="8">The sequence shown here is derived from an EMBL/GenBank/DDBJ whole genome shotgun (WGS) entry which is preliminary data.</text>
</comment>
<dbReference type="InterPro" id="IPR016166">
    <property type="entry name" value="FAD-bd_PCMH"/>
</dbReference>
<dbReference type="AlphaFoldDB" id="A0A1Y1Y2M9"/>
<comment type="cofactor">
    <cofactor evidence="1">
        <name>FAD</name>
        <dbReference type="ChEBI" id="CHEBI:57692"/>
    </cofactor>
</comment>
<dbReference type="InterPro" id="IPR012951">
    <property type="entry name" value="BBE"/>
</dbReference>
<evidence type="ECO:0000313" key="8">
    <source>
        <dbReference type="EMBL" id="ORX92267.1"/>
    </source>
</evidence>
<reference evidence="8 9" key="1">
    <citation type="submission" date="2016-07" db="EMBL/GenBank/DDBJ databases">
        <title>Pervasive Adenine N6-methylation of Active Genes in Fungi.</title>
        <authorList>
            <consortium name="DOE Joint Genome Institute"/>
            <person name="Mondo S.J."/>
            <person name="Dannebaum R.O."/>
            <person name="Kuo R.C."/>
            <person name="Labutti K."/>
            <person name="Haridas S."/>
            <person name="Kuo A."/>
            <person name="Salamov A."/>
            <person name="Ahrendt S.R."/>
            <person name="Lipzen A."/>
            <person name="Sullivan W."/>
            <person name="Andreopoulos W.B."/>
            <person name="Clum A."/>
            <person name="Lindquist E."/>
            <person name="Daum C."/>
            <person name="Ramamoorthy G.K."/>
            <person name="Gryganskyi A."/>
            <person name="Culley D."/>
            <person name="Magnuson J.K."/>
            <person name="James T.Y."/>
            <person name="O'Malley M.A."/>
            <person name="Stajich J.E."/>
            <person name="Spatafora J.W."/>
            <person name="Visel A."/>
            <person name="Grigoriev I.V."/>
        </authorList>
    </citation>
    <scope>NUCLEOTIDE SEQUENCE [LARGE SCALE GENOMIC DNA]</scope>
    <source>
        <strain evidence="8 9">CBS 931.73</strain>
    </source>
</reference>
<evidence type="ECO:0000256" key="2">
    <source>
        <dbReference type="ARBA" id="ARBA00005466"/>
    </source>
</evidence>
<evidence type="ECO:0000256" key="6">
    <source>
        <dbReference type="SAM" id="SignalP"/>
    </source>
</evidence>
<dbReference type="Gene3D" id="3.30.465.10">
    <property type="match status" value="1"/>
</dbReference>
<dbReference type="Proteomes" id="UP000193498">
    <property type="component" value="Unassembled WGS sequence"/>
</dbReference>
<evidence type="ECO:0000256" key="5">
    <source>
        <dbReference type="ARBA" id="ARBA00023002"/>
    </source>
</evidence>